<feature type="compositionally biased region" description="Low complexity" evidence="4">
    <location>
        <begin position="1"/>
        <end position="25"/>
    </location>
</feature>
<evidence type="ECO:0000256" key="2">
    <source>
        <dbReference type="ARBA" id="ARBA00022833"/>
    </source>
</evidence>
<dbReference type="InterPro" id="IPR001841">
    <property type="entry name" value="Znf_RING"/>
</dbReference>
<feature type="region of interest" description="Disordered" evidence="4">
    <location>
        <begin position="1"/>
        <end position="33"/>
    </location>
</feature>
<dbReference type="OrthoDB" id="6028982at2759"/>
<evidence type="ECO:0000313" key="6">
    <source>
        <dbReference type="EnsemblMetazoa" id="CLYHEMP005101.1"/>
    </source>
</evidence>
<evidence type="ECO:0000313" key="7">
    <source>
        <dbReference type="Proteomes" id="UP000594262"/>
    </source>
</evidence>
<evidence type="ECO:0000256" key="1">
    <source>
        <dbReference type="ARBA" id="ARBA00022771"/>
    </source>
</evidence>
<name>A0A7M5V2I1_9CNID</name>
<accession>A0A7M5V2I1</accession>
<dbReference type="Proteomes" id="UP000594262">
    <property type="component" value="Unplaced"/>
</dbReference>
<evidence type="ECO:0000259" key="5">
    <source>
        <dbReference type="PROSITE" id="PS50089"/>
    </source>
</evidence>
<evidence type="ECO:0000256" key="3">
    <source>
        <dbReference type="PROSITE-ProRule" id="PRU00175"/>
    </source>
</evidence>
<dbReference type="EnsemblMetazoa" id="CLYHEMT005101.1">
    <property type="protein sequence ID" value="CLYHEMP005101.1"/>
    <property type="gene ID" value="CLYHEMG005101"/>
</dbReference>
<dbReference type="GO" id="GO:0008270">
    <property type="term" value="F:zinc ion binding"/>
    <property type="evidence" value="ECO:0007669"/>
    <property type="project" value="UniProtKB-KW"/>
</dbReference>
<keyword evidence="2" id="KW-0862">Zinc</keyword>
<keyword evidence="1 3" id="KW-0863">Zinc-finger</keyword>
<keyword evidence="1 3" id="KW-0479">Metal-binding</keyword>
<proteinExistence type="predicted"/>
<feature type="domain" description="RING-type" evidence="5">
    <location>
        <begin position="257"/>
        <end position="295"/>
    </location>
</feature>
<protein>
    <recommendedName>
        <fullName evidence="5">RING-type domain-containing protein</fullName>
    </recommendedName>
</protein>
<organism evidence="6 7">
    <name type="scientific">Clytia hemisphaerica</name>
    <dbReference type="NCBI Taxonomy" id="252671"/>
    <lineage>
        <taxon>Eukaryota</taxon>
        <taxon>Metazoa</taxon>
        <taxon>Cnidaria</taxon>
        <taxon>Hydrozoa</taxon>
        <taxon>Hydroidolina</taxon>
        <taxon>Leptothecata</taxon>
        <taxon>Obeliida</taxon>
        <taxon>Clytiidae</taxon>
        <taxon>Clytia</taxon>
    </lineage>
</organism>
<dbReference type="PROSITE" id="PS50089">
    <property type="entry name" value="ZF_RING_2"/>
    <property type="match status" value="1"/>
</dbReference>
<keyword evidence="7" id="KW-1185">Reference proteome</keyword>
<sequence>IPTGDSNNVATTNNNVTSTSSNNNNRVPARRGNATSQFGCRAIPSFKRKNSTNQFCLPSKKKMESITKTISVSDVKDDKIFTYYEVPINLADLQEINVRTIQREVRAQIGGDDFILTNKKGNPVRDMPNTRGLSNWNNKAVIRAVNSTTFRKWKPEMWKLIKKDYCLIDDTDDESEDEDDFLPPMLNLPSPPSVSDLSNILGFQTAGVMPVVTNNDLLKELIEIKDKVNENLAVQPTEPSVAESVPIVQQVLDCFKCSICLEPKFSFIFCIQCKRSIVCSNCVNTQLITRCPLCRSVFEHTCSSCNETNIIQPTPVSIVGLEEVLMTAITSGQS</sequence>
<reference evidence="6" key="1">
    <citation type="submission" date="2021-01" db="UniProtKB">
        <authorList>
            <consortium name="EnsemblMetazoa"/>
        </authorList>
    </citation>
    <scope>IDENTIFICATION</scope>
</reference>
<dbReference type="AlphaFoldDB" id="A0A7M5V2I1"/>
<evidence type="ECO:0000256" key="4">
    <source>
        <dbReference type="SAM" id="MobiDB-lite"/>
    </source>
</evidence>